<protein>
    <recommendedName>
        <fullName evidence="8">Sorting nexin-8</fullName>
    </recommendedName>
</protein>
<evidence type="ECO:0000313" key="7">
    <source>
        <dbReference type="Proteomes" id="UP000663852"/>
    </source>
</evidence>
<dbReference type="GO" id="GO:0031901">
    <property type="term" value="C:early endosome membrane"/>
    <property type="evidence" value="ECO:0007669"/>
    <property type="project" value="TreeGrafter"/>
</dbReference>
<dbReference type="InterPro" id="IPR001683">
    <property type="entry name" value="PX_dom"/>
</dbReference>
<feature type="domain" description="EH" evidence="2">
    <location>
        <begin position="10"/>
        <end position="52"/>
    </location>
</feature>
<sequence length="515" mass="59586">MSVDLVGCMIPALYRDLYEMINLHGLEKITFPVFAPLFESNTLNKNVLNQIWYTVVKTNSINSRNDFYKCLALMALAQQGKTVDEKLLNNYVNKELPTPTLDSINSLEDRLIRLIRNDQRNTTLCFRYNDLCALDTVQVNVVPEKKGVIIRHVEYEINSMRQNNKVLRRYNDFVALHELLSLKYPHRIIPVLPPKKTVNVDKEFIEERRRSLKRYLQILCRHPTVCETDIIKFFLTFQGTSCGDNMKATYKNVQDEFSSEPRSLYNTNDNTDKCGEDTNGIQMFRISHTHMSFILQQLTEVRECLKSINEKQMKNANEFSNMEKTLQTLSSDSTSVDRWATGANDYWPFIQHGLAQLPVEMSAISERLQEQYRRDDDVINDHLDLLIDILYGYKELCKRFEEALTSEQKAIQKATGKQRRSVSTTDGSSKNELSLDMIQKRNRHALKCIQMETQLVYANLEAFVYILSSLGNSQCKGCSDLFNIWKSFASKISELGQNYVNASATERTNTMGLRR</sequence>
<evidence type="ECO:0008006" key="8">
    <source>
        <dbReference type="Google" id="ProtNLM"/>
    </source>
</evidence>
<dbReference type="PANTHER" id="PTHR46571:SF1">
    <property type="entry name" value="SORTING NEXIN-8"/>
    <property type="match status" value="1"/>
</dbReference>
<keyword evidence="6" id="KW-1185">Reference proteome</keyword>
<dbReference type="GO" id="GO:0006886">
    <property type="term" value="P:intracellular protein transport"/>
    <property type="evidence" value="ECO:0007669"/>
    <property type="project" value="TreeGrafter"/>
</dbReference>
<dbReference type="PROSITE" id="PS50195">
    <property type="entry name" value="PX"/>
    <property type="match status" value="1"/>
</dbReference>
<name>A0A814TKU7_ADIRI</name>
<proteinExistence type="predicted"/>
<dbReference type="GO" id="GO:0005829">
    <property type="term" value="C:cytosol"/>
    <property type="evidence" value="ECO:0007669"/>
    <property type="project" value="GOC"/>
</dbReference>
<dbReference type="EMBL" id="CAJNOJ010000126">
    <property type="protein sequence ID" value="CAF1163485.1"/>
    <property type="molecule type" value="Genomic_DNA"/>
</dbReference>
<dbReference type="CDD" id="cd06866">
    <property type="entry name" value="PX_SNX8_Mvp1p_like"/>
    <property type="match status" value="1"/>
</dbReference>
<evidence type="ECO:0000259" key="3">
    <source>
        <dbReference type="PROSITE" id="PS50195"/>
    </source>
</evidence>
<feature type="domain" description="PX" evidence="3">
    <location>
        <begin position="133"/>
        <end position="241"/>
    </location>
</feature>
<dbReference type="GO" id="GO:0035091">
    <property type="term" value="F:phosphatidylinositol binding"/>
    <property type="evidence" value="ECO:0007669"/>
    <property type="project" value="InterPro"/>
</dbReference>
<evidence type="ECO:0000313" key="6">
    <source>
        <dbReference type="Proteomes" id="UP000663828"/>
    </source>
</evidence>
<evidence type="ECO:0000259" key="2">
    <source>
        <dbReference type="PROSITE" id="PS50031"/>
    </source>
</evidence>
<dbReference type="InterPro" id="IPR035704">
    <property type="entry name" value="SNX8/Mvp1_PX"/>
</dbReference>
<dbReference type="EMBL" id="CAJNOR010000047">
    <property type="protein sequence ID" value="CAF0772036.1"/>
    <property type="molecule type" value="Genomic_DNA"/>
</dbReference>
<dbReference type="Proteomes" id="UP000663852">
    <property type="component" value="Unassembled WGS sequence"/>
</dbReference>
<dbReference type="Pfam" id="PF00787">
    <property type="entry name" value="PX"/>
    <property type="match status" value="1"/>
</dbReference>
<evidence type="ECO:0000313" key="5">
    <source>
        <dbReference type="EMBL" id="CAF1163485.1"/>
    </source>
</evidence>
<dbReference type="OrthoDB" id="10064318at2759"/>
<dbReference type="Gene3D" id="1.10.238.10">
    <property type="entry name" value="EF-hand"/>
    <property type="match status" value="1"/>
</dbReference>
<dbReference type="InterPro" id="IPR036871">
    <property type="entry name" value="PX_dom_sf"/>
</dbReference>
<evidence type="ECO:0000313" key="4">
    <source>
        <dbReference type="EMBL" id="CAF0772036.1"/>
    </source>
</evidence>
<organism evidence="5 7">
    <name type="scientific">Adineta ricciae</name>
    <name type="common">Rotifer</name>
    <dbReference type="NCBI Taxonomy" id="249248"/>
    <lineage>
        <taxon>Eukaryota</taxon>
        <taxon>Metazoa</taxon>
        <taxon>Spiralia</taxon>
        <taxon>Gnathifera</taxon>
        <taxon>Rotifera</taxon>
        <taxon>Eurotatoria</taxon>
        <taxon>Bdelloidea</taxon>
        <taxon>Adinetida</taxon>
        <taxon>Adinetidae</taxon>
        <taxon>Adineta</taxon>
    </lineage>
</organism>
<reference evidence="5" key="1">
    <citation type="submission" date="2021-02" db="EMBL/GenBank/DDBJ databases">
        <authorList>
            <person name="Nowell W R."/>
        </authorList>
    </citation>
    <scope>NUCLEOTIDE SEQUENCE</scope>
</reference>
<dbReference type="SUPFAM" id="SSF64268">
    <property type="entry name" value="PX domain"/>
    <property type="match status" value="1"/>
</dbReference>
<dbReference type="InterPro" id="IPR028662">
    <property type="entry name" value="SNX8/Mvp1"/>
</dbReference>
<comment type="caution">
    <text evidence="5">The sequence shown here is derived from an EMBL/GenBank/DDBJ whole genome shotgun (WGS) entry which is preliminary data.</text>
</comment>
<dbReference type="GO" id="GO:0034498">
    <property type="term" value="P:early endosome to Golgi transport"/>
    <property type="evidence" value="ECO:0007669"/>
    <property type="project" value="TreeGrafter"/>
</dbReference>
<gene>
    <name evidence="5" type="ORF">EDS130_LOCUS23273</name>
    <name evidence="4" type="ORF">XAT740_LOCUS1502</name>
</gene>
<dbReference type="PROSITE" id="PS50031">
    <property type="entry name" value="EH"/>
    <property type="match status" value="1"/>
</dbReference>
<dbReference type="SMART" id="SM00312">
    <property type="entry name" value="PX"/>
    <property type="match status" value="1"/>
</dbReference>
<dbReference type="Proteomes" id="UP000663828">
    <property type="component" value="Unassembled WGS sequence"/>
</dbReference>
<accession>A0A814TKU7</accession>
<dbReference type="AlphaFoldDB" id="A0A814TKU7"/>
<dbReference type="InterPro" id="IPR000261">
    <property type="entry name" value="EH_dom"/>
</dbReference>
<comment type="subcellular location">
    <subcellularLocation>
        <location evidence="1">Membrane</location>
        <topology evidence="1">Peripheral membrane protein</topology>
        <orientation evidence="1">Cytoplasmic side</orientation>
    </subcellularLocation>
</comment>
<dbReference type="Gene3D" id="3.30.1520.10">
    <property type="entry name" value="Phox-like domain"/>
    <property type="match status" value="1"/>
</dbReference>
<dbReference type="PANTHER" id="PTHR46571">
    <property type="entry name" value="SORTING NEXIN-8"/>
    <property type="match status" value="1"/>
</dbReference>
<evidence type="ECO:0000256" key="1">
    <source>
        <dbReference type="ARBA" id="ARBA00004287"/>
    </source>
</evidence>